<keyword evidence="2" id="KW-1185">Reference proteome</keyword>
<sequence length="1592" mass="181081">MADIQSHRTYSAQYSGLLSSLWITLGVGGACILGFEILTRIPRRRGKAGPRFQHGKRTWLRGLFSSRGNWRRGRRGKKRDYKTLWGRLSMDTEAHELQPRNAGERKGVPRLEVAYGRGVDESPAVRAEKVKEQLGSQESWEFAYLYQPRCYNASQPAEPLPKWPLLWIWKTLSFPESKMPNRVGLDCTSHIRFLRGCVFYVILHMCTTMVVLLPLHLEYAPDNLARSSMLRAGLSVTGSDAERKWLWVHVVLLYWLCLTWVLTLIWVTWGVLMYRKRSVAEQKIQLQQLARETQRARPRPVREKSDSGLRQVVTRDDLVDSKQVASGEMEMEEVMLDEMGEHVVDVKPGVVNLTRSDLVDSTQDETSASMSDPAADHDQHVGSETLGLDAPGYKRYRTILVTNIPPSLRSEADLQQYFTENLSKSKPSNEWKEIVPDFIKRQLDRTQELVASPRDSFQGSRQGSLMNGLTGIAGAFALRGLAFYGETDESIVEEVVLVRKLGELGALRQRRAEVVSRLEAAHVRLAKRVMKDMMSHHKSLIERTDEVDTEKRDPEQILRMADRLKLYKTIKPFLPSQDCETAADGSKETSPFATIWEALLSMPPSVLDPYQPLTSKLGATKTANAPLIDYLAFKLRIITEKIEELKSKPIQEFTPASSAFVTFKSARLARRALKELSSHPLYAMGCRTQPAPDYSDLIWPRLNRSVFRADQVRGWVIAIALFFVTLLWIFPVSALCGLASITTISTVIPALADYLARHPSASSFFEDVVPIVLVAGLTIAVCPLLLLVANKAETLICGYQVHNSVLWRNWVFLEINVVIFFSVGRTVILSYISTRISASSVLNTVASSFPSAAPYYASYLLLQTVLQSFFELFRLGLPILFYVFSTCRAITPRKRAQRLAHSTISWFFSIPNSLLALGIVNLFTIYNALVLPFAFVYYSFAFLNYKRSILWVYGRRYENNGRRNCVRYIRYSLDCLLITQFSLLAFMILVKKKELAALSGVMLPLTVFTKLAGTRLVKFRFDRLRQIEADQIDEARQGKARIVSQVTKAPEMLWFRIVAWPWRCLDRYFTLPAATHISAPSPQIQSFQPVLPPTNTLEVPNAVAGHAYTPYWDDIPSRDKMQSYKRQPWYYDGIQKWLWLPRDPLSTLDLEDTVEATTDLRRLVPATSDAITEKITVKPPHELPRLQSDQSRIGTAVDDEDDLEDDPGTNRVGRASRRLVRLLSHRREPEESSGTIKVKRRFTRINSHRYRAASTRRRRSVNIVSNEATMAAAAKEELEEADKRRAMEAKQTEAEMRAQNKDATHPLPCPNPYTTHHCLSSSAAHEQIPMGTVSSILEDQTKIAAKVENGGYLEELVSENFLILQSVDNPDDLSDEEEIVRKRLDTLGLTPILFSAKDYIACRPFPSGLTSEVARPFKRKEFKQWMKLNRLPPLLLSYSVNPLGRPNDNLLRVASKLATVFTEDKSWIEMARHCVKTDENGFYSISLADLDDLGGEENDSRLLDRYRSQFVQDTIDCAVKDNVARRMRTEAHSLASELIEVVSTIQSSLPPERRKEWLEDWKRSLPSTKVESELERNLPSTIHQPGWKRHSP</sequence>
<evidence type="ECO:0000313" key="2">
    <source>
        <dbReference type="Proteomes" id="UP001230649"/>
    </source>
</evidence>
<dbReference type="EMBL" id="JASBWS010000036">
    <property type="protein sequence ID" value="KAJ9107769.1"/>
    <property type="molecule type" value="Genomic_DNA"/>
</dbReference>
<evidence type="ECO:0000313" key="1">
    <source>
        <dbReference type="EMBL" id="KAJ9107769.1"/>
    </source>
</evidence>
<reference evidence="1" key="1">
    <citation type="submission" date="2023-04" db="EMBL/GenBank/DDBJ databases">
        <title>Draft Genome sequencing of Naganishia species isolated from polar environments using Oxford Nanopore Technology.</title>
        <authorList>
            <person name="Leo P."/>
            <person name="Venkateswaran K."/>
        </authorList>
    </citation>
    <scope>NUCLEOTIDE SEQUENCE</scope>
    <source>
        <strain evidence="1">MNA-CCFEE 5262</strain>
    </source>
</reference>
<gene>
    <name evidence="1" type="ORF">QFC20_003714</name>
</gene>
<accession>A0ACC2W7N1</accession>
<comment type="caution">
    <text evidence="1">The sequence shown here is derived from an EMBL/GenBank/DDBJ whole genome shotgun (WGS) entry which is preliminary data.</text>
</comment>
<protein>
    <submittedName>
        <fullName evidence="1">Uncharacterized protein</fullName>
    </submittedName>
</protein>
<name>A0ACC2W7N1_9TREE</name>
<organism evidence="1 2">
    <name type="scientific">Naganishia adeliensis</name>
    <dbReference type="NCBI Taxonomy" id="92952"/>
    <lineage>
        <taxon>Eukaryota</taxon>
        <taxon>Fungi</taxon>
        <taxon>Dikarya</taxon>
        <taxon>Basidiomycota</taxon>
        <taxon>Agaricomycotina</taxon>
        <taxon>Tremellomycetes</taxon>
        <taxon>Filobasidiales</taxon>
        <taxon>Filobasidiaceae</taxon>
        <taxon>Naganishia</taxon>
    </lineage>
</organism>
<proteinExistence type="predicted"/>
<dbReference type="Proteomes" id="UP001230649">
    <property type="component" value="Unassembled WGS sequence"/>
</dbReference>